<protein>
    <submittedName>
        <fullName evidence="5">FAD-dependent monooxygenase</fullName>
    </submittedName>
</protein>
<proteinExistence type="predicted"/>
<evidence type="ECO:0000256" key="1">
    <source>
        <dbReference type="ARBA" id="ARBA00001974"/>
    </source>
</evidence>
<gene>
    <name evidence="5" type="ORF">ACFW6T_04215</name>
</gene>
<sequence>MTSPPRSPEPAAPHVVVVGAGPTGLLLAGDLAAAGIAVTVLEKRPEGVSNLTRAFGVHARTLELLDARGLADELIGTGQVIEELRLFGSVPFDISRLPSHHPLLLVTPQYEVERLLLRRALRHGAVFRHDTEVHGVEQDADGVTVSIRSAGTESSLRADYAVGADGVRSTVRAAAGIPFPGRSVIRSVLLADVRLAREPQLTVRVEGGDGAFGFIAPFGDGYWRVGGWTRAGRDLPDSAPVEFEDLRSITERAFGTDYGMHDVRWIARYHSDERQAPRYRAGRILLAGDAAHQHSPAGGQGMNTGLQDAVNLGWKLAAVLGGWAPDTLLDSYHAERHPVGRAVLRSSGLNLRLAMAHNPVEVALRLLRTWVVKHVPAVSRKAIGEITGIGYRYPAPRGAHRSVGERVPDQPLADGRLYRALRAGKFVLVLPKGAAFDPAGREDRLLVAHHPDDRPAPRLVRPDGHLAWTADRMDGDAVEAAVRQWTGPRTLASATVREEVSS</sequence>
<dbReference type="GO" id="GO:0004497">
    <property type="term" value="F:monooxygenase activity"/>
    <property type="evidence" value="ECO:0007669"/>
    <property type="project" value="UniProtKB-KW"/>
</dbReference>
<dbReference type="InterPro" id="IPR050641">
    <property type="entry name" value="RIFMO-like"/>
</dbReference>
<keyword evidence="6" id="KW-1185">Reference proteome</keyword>
<dbReference type="InterPro" id="IPR002938">
    <property type="entry name" value="FAD-bd"/>
</dbReference>
<evidence type="ECO:0000256" key="3">
    <source>
        <dbReference type="ARBA" id="ARBA00022827"/>
    </source>
</evidence>
<keyword evidence="5" id="KW-0503">Monooxygenase</keyword>
<keyword evidence="5" id="KW-0560">Oxidoreductase</keyword>
<dbReference type="Pfam" id="PF21274">
    <property type="entry name" value="Rng_hyd_C"/>
    <property type="match status" value="1"/>
</dbReference>
<feature type="domain" description="FAD-binding" evidence="4">
    <location>
        <begin position="15"/>
        <end position="346"/>
    </location>
</feature>
<dbReference type="PRINTS" id="PR00420">
    <property type="entry name" value="RNGMNOXGNASE"/>
</dbReference>
<dbReference type="EMBL" id="JBHYPX010000004">
    <property type="protein sequence ID" value="MFE1351175.1"/>
    <property type="molecule type" value="Genomic_DNA"/>
</dbReference>
<evidence type="ECO:0000256" key="2">
    <source>
        <dbReference type="ARBA" id="ARBA00022630"/>
    </source>
</evidence>
<dbReference type="PANTHER" id="PTHR43004:SF19">
    <property type="entry name" value="BINDING MONOOXYGENASE, PUTATIVE (JCVI)-RELATED"/>
    <property type="match status" value="1"/>
</dbReference>
<comment type="caution">
    <text evidence="5">The sequence shown here is derived from an EMBL/GenBank/DDBJ whole genome shotgun (WGS) entry which is preliminary data.</text>
</comment>
<dbReference type="PANTHER" id="PTHR43004">
    <property type="entry name" value="TRK SYSTEM POTASSIUM UPTAKE PROTEIN"/>
    <property type="match status" value="1"/>
</dbReference>
<dbReference type="RefSeq" id="WP_380328505.1">
    <property type="nucleotide sequence ID" value="NZ_JBHYPW010000048.1"/>
</dbReference>
<keyword evidence="3" id="KW-0274">FAD</keyword>
<dbReference type="Gene3D" id="3.50.50.60">
    <property type="entry name" value="FAD/NAD(P)-binding domain"/>
    <property type="match status" value="1"/>
</dbReference>
<dbReference type="Gene3D" id="3.30.70.2450">
    <property type="match status" value="1"/>
</dbReference>
<dbReference type="InterPro" id="IPR036188">
    <property type="entry name" value="FAD/NAD-bd_sf"/>
</dbReference>
<dbReference type="SUPFAM" id="SSF51905">
    <property type="entry name" value="FAD/NAD(P)-binding domain"/>
    <property type="match status" value="1"/>
</dbReference>
<accession>A0ABW6GEN9</accession>
<evidence type="ECO:0000313" key="5">
    <source>
        <dbReference type="EMBL" id="MFE1351175.1"/>
    </source>
</evidence>
<organism evidence="5 6">
    <name type="scientific">Kitasatospora phosalacinea</name>
    <dbReference type="NCBI Taxonomy" id="2065"/>
    <lineage>
        <taxon>Bacteria</taxon>
        <taxon>Bacillati</taxon>
        <taxon>Actinomycetota</taxon>
        <taxon>Actinomycetes</taxon>
        <taxon>Kitasatosporales</taxon>
        <taxon>Streptomycetaceae</taxon>
        <taxon>Kitasatospora</taxon>
    </lineage>
</organism>
<dbReference type="Proteomes" id="UP001599542">
    <property type="component" value="Unassembled WGS sequence"/>
</dbReference>
<evidence type="ECO:0000259" key="4">
    <source>
        <dbReference type="Pfam" id="PF01494"/>
    </source>
</evidence>
<dbReference type="Pfam" id="PF01494">
    <property type="entry name" value="FAD_binding_3"/>
    <property type="match status" value="1"/>
</dbReference>
<name>A0ABW6GEN9_9ACTN</name>
<comment type="cofactor">
    <cofactor evidence="1">
        <name>FAD</name>
        <dbReference type="ChEBI" id="CHEBI:57692"/>
    </cofactor>
</comment>
<evidence type="ECO:0000313" key="6">
    <source>
        <dbReference type="Proteomes" id="UP001599542"/>
    </source>
</evidence>
<dbReference type="Gene3D" id="3.40.30.120">
    <property type="match status" value="1"/>
</dbReference>
<reference evidence="5 6" key="1">
    <citation type="submission" date="2024-09" db="EMBL/GenBank/DDBJ databases">
        <title>The Natural Products Discovery Center: Release of the First 8490 Sequenced Strains for Exploring Actinobacteria Biosynthetic Diversity.</title>
        <authorList>
            <person name="Kalkreuter E."/>
            <person name="Kautsar S.A."/>
            <person name="Yang D."/>
            <person name="Bader C.D."/>
            <person name="Teijaro C.N."/>
            <person name="Fluegel L."/>
            <person name="Davis C.M."/>
            <person name="Simpson J.R."/>
            <person name="Lauterbach L."/>
            <person name="Steele A.D."/>
            <person name="Gui C."/>
            <person name="Meng S."/>
            <person name="Li G."/>
            <person name="Viehrig K."/>
            <person name="Ye F."/>
            <person name="Su P."/>
            <person name="Kiefer A.F."/>
            <person name="Nichols A."/>
            <person name="Cepeda A.J."/>
            <person name="Yan W."/>
            <person name="Fan B."/>
            <person name="Jiang Y."/>
            <person name="Adhikari A."/>
            <person name="Zheng C.-J."/>
            <person name="Schuster L."/>
            <person name="Cowan T.M."/>
            <person name="Smanski M.J."/>
            <person name="Chevrette M.G."/>
            <person name="De Carvalho L.P.S."/>
            <person name="Shen B."/>
        </authorList>
    </citation>
    <scope>NUCLEOTIDE SEQUENCE [LARGE SCALE GENOMIC DNA]</scope>
    <source>
        <strain evidence="5 6">NPDC058753</strain>
    </source>
</reference>
<keyword evidence="2" id="KW-0285">Flavoprotein</keyword>